<dbReference type="InterPro" id="IPR013656">
    <property type="entry name" value="PAS_4"/>
</dbReference>
<dbReference type="InterPro" id="IPR003607">
    <property type="entry name" value="HD/PDEase_dom"/>
</dbReference>
<dbReference type="Pfam" id="PF00990">
    <property type="entry name" value="GGDEF"/>
    <property type="match status" value="1"/>
</dbReference>
<dbReference type="SUPFAM" id="SSF109604">
    <property type="entry name" value="HD-domain/PDEase-like"/>
    <property type="match status" value="1"/>
</dbReference>
<dbReference type="Gene3D" id="3.30.450.20">
    <property type="entry name" value="PAS domain"/>
    <property type="match status" value="4"/>
</dbReference>
<dbReference type="SUPFAM" id="SSF55785">
    <property type="entry name" value="PYP-like sensor domain (PAS domain)"/>
    <property type="match status" value="3"/>
</dbReference>
<name>A0A316A427_9FIRM</name>
<dbReference type="InterPro" id="IPR037522">
    <property type="entry name" value="HD_GYP_dom"/>
</dbReference>
<dbReference type="PROSITE" id="PS51832">
    <property type="entry name" value="HD_GYP"/>
    <property type="match status" value="1"/>
</dbReference>
<dbReference type="Pfam" id="PF13426">
    <property type="entry name" value="PAS_9"/>
    <property type="match status" value="2"/>
</dbReference>
<dbReference type="PROSITE" id="PS50112">
    <property type="entry name" value="PAS"/>
    <property type="match status" value="2"/>
</dbReference>
<evidence type="ECO:0000259" key="4">
    <source>
        <dbReference type="PROSITE" id="PS51832"/>
    </source>
</evidence>
<dbReference type="AlphaFoldDB" id="A0A316A427"/>
<dbReference type="Pfam" id="PF13487">
    <property type="entry name" value="HD_5"/>
    <property type="match status" value="1"/>
</dbReference>
<dbReference type="Pfam" id="PF08448">
    <property type="entry name" value="PAS_4"/>
    <property type="match status" value="2"/>
</dbReference>
<dbReference type="SMART" id="SM00091">
    <property type="entry name" value="PAS"/>
    <property type="match status" value="3"/>
</dbReference>
<dbReference type="InterPro" id="IPR035965">
    <property type="entry name" value="PAS-like_dom_sf"/>
</dbReference>
<dbReference type="SMART" id="SM00267">
    <property type="entry name" value="GGDEF"/>
    <property type="match status" value="1"/>
</dbReference>
<dbReference type="InterPro" id="IPR000160">
    <property type="entry name" value="GGDEF_dom"/>
</dbReference>
<sequence>MSIPEVKNIPDTPSFGIGYLKLPADSPNKIENYTLLDINPAFEELTGWNREHVLNKRVSEIFSHTDPTVFSWPLYLENAARSGKTQETVQWFEEFKRYLKMTVIPSDNTSFMVIIQHPYKEEAVTSQKEDLIPLLKDLNIIFNNTHDAISLVEYTKNGFQYVLNNIVHQRLTGFNNIRGLSPIQLVGEEVGRKLIKYYEQCVNTGQPVRYEQVFNFSPGSRIWQTELTPIFDEGKVRYLLCSSQDVSELQNIREEHEALNRRFQAMFEQHCALKVVFDSLTGKIVDANPAICSYFGYTKEEVLGHNVQEFNLLPPELQDERFQSTLNGEALFFAAPHRLRSGETRLLDVYASPVIGRGQRLLYAILFDVTDRERYREELLQEKEMLRTTLYSIGDGVVTTDNDGIITSLNIVAQELTGWDNMALGRPFNEIFTLQNEYTGQRVEDPVQEVLKTGRIVGLANHTELINRHGWCIPIMDSAAPIKSEDGRINGVVMVFRDVSGEKEHSRQIEFLSYHDHLTGLYNRRYIDELIGRMDAAENMPISVIMGDVNGLKLINDVFGHGTGDRLLKQVASLFTENCNKDDVIARWGGDEFVVVMPRTSLNTAETVIQKLKDIQIPINESSLSLSLSLGCASKDRMESNIQDVLQYAEKYMYHQKLLDGKSHRNAIISTLLATLYEKSNETEEHSKRIEKYCHSIGRKLRLSSKDMDDLSLLALLHDIGKVSIDPNILRKPGSLTPEEWDEMKRHPEIGYRIAQATPDLTIVADFILSHHERWDGKGYPRGLKEKEIPLVCRILAVADAFDAITNDRVYRKAMTIEEAILELKRNAGKQFDPQTTSLLIEIIMNEEC</sequence>
<keyword evidence="6" id="KW-1185">Reference proteome</keyword>
<dbReference type="CDD" id="cd01949">
    <property type="entry name" value="GGDEF"/>
    <property type="match status" value="1"/>
</dbReference>
<dbReference type="InterPro" id="IPR001610">
    <property type="entry name" value="PAC"/>
</dbReference>
<evidence type="ECO:0000259" key="3">
    <source>
        <dbReference type="PROSITE" id="PS50887"/>
    </source>
</evidence>
<evidence type="ECO:0000313" key="6">
    <source>
        <dbReference type="Proteomes" id="UP000254051"/>
    </source>
</evidence>
<dbReference type="PROSITE" id="PS50113">
    <property type="entry name" value="PAC"/>
    <property type="match status" value="1"/>
</dbReference>
<protein>
    <submittedName>
        <fullName evidence="5">PAS domain S-box-containing protein/diguanylate cyclase (GGDEF) domain-containing protein</fullName>
    </submittedName>
</protein>
<evidence type="ECO:0000259" key="1">
    <source>
        <dbReference type="PROSITE" id="PS50112"/>
    </source>
</evidence>
<dbReference type="Gene3D" id="1.10.3210.10">
    <property type="entry name" value="Hypothetical protein af1432"/>
    <property type="match status" value="1"/>
</dbReference>
<dbReference type="InterPro" id="IPR000700">
    <property type="entry name" value="PAS-assoc_C"/>
</dbReference>
<feature type="domain" description="PAS" evidence="1">
    <location>
        <begin position="282"/>
        <end position="316"/>
    </location>
</feature>
<dbReference type="InterPro" id="IPR043128">
    <property type="entry name" value="Rev_trsase/Diguanyl_cyclase"/>
</dbReference>
<dbReference type="SMART" id="SM00471">
    <property type="entry name" value="HDc"/>
    <property type="match status" value="1"/>
</dbReference>
<gene>
    <name evidence="5" type="ORF">SAMN05216529_101438</name>
</gene>
<feature type="domain" description="PAC" evidence="2">
    <location>
        <begin position="459"/>
        <end position="511"/>
    </location>
</feature>
<organism evidence="5 6">
    <name type="scientific">Faecalicatena contorta</name>
    <dbReference type="NCBI Taxonomy" id="39482"/>
    <lineage>
        <taxon>Bacteria</taxon>
        <taxon>Bacillati</taxon>
        <taxon>Bacillota</taxon>
        <taxon>Clostridia</taxon>
        <taxon>Lachnospirales</taxon>
        <taxon>Lachnospiraceae</taxon>
        <taxon>Faecalicatena</taxon>
    </lineage>
</organism>
<dbReference type="OrthoDB" id="9804747at2"/>
<dbReference type="CDD" id="cd00130">
    <property type="entry name" value="PAS"/>
    <property type="match status" value="2"/>
</dbReference>
<dbReference type="CDD" id="cd00077">
    <property type="entry name" value="HDc"/>
    <property type="match status" value="1"/>
</dbReference>
<feature type="domain" description="PAS" evidence="1">
    <location>
        <begin position="382"/>
        <end position="419"/>
    </location>
</feature>
<dbReference type="InterPro" id="IPR000014">
    <property type="entry name" value="PAS"/>
</dbReference>
<dbReference type="NCBIfam" id="TIGR00229">
    <property type="entry name" value="sensory_box"/>
    <property type="match status" value="2"/>
</dbReference>
<dbReference type="EMBL" id="UHJJ01000001">
    <property type="protein sequence ID" value="SUQ12541.1"/>
    <property type="molecule type" value="Genomic_DNA"/>
</dbReference>
<dbReference type="NCBIfam" id="TIGR00254">
    <property type="entry name" value="GGDEF"/>
    <property type="match status" value="1"/>
</dbReference>
<dbReference type="SMART" id="SM00086">
    <property type="entry name" value="PAC"/>
    <property type="match status" value="2"/>
</dbReference>
<dbReference type="PANTHER" id="PTHR43155">
    <property type="entry name" value="CYCLIC DI-GMP PHOSPHODIESTERASE PA4108-RELATED"/>
    <property type="match status" value="1"/>
</dbReference>
<dbReference type="Proteomes" id="UP000254051">
    <property type="component" value="Unassembled WGS sequence"/>
</dbReference>
<reference evidence="6" key="1">
    <citation type="submission" date="2017-07" db="EMBL/GenBank/DDBJ databases">
        <authorList>
            <person name="Varghese N."/>
            <person name="Submissions S."/>
        </authorList>
    </citation>
    <scope>NUCLEOTIDE SEQUENCE [LARGE SCALE GENOMIC DNA]</scope>
    <source>
        <strain evidence="6">NLAE-zl-C134</strain>
    </source>
</reference>
<proteinExistence type="predicted"/>
<feature type="domain" description="GGDEF" evidence="3">
    <location>
        <begin position="540"/>
        <end position="670"/>
    </location>
</feature>
<evidence type="ECO:0000313" key="5">
    <source>
        <dbReference type="EMBL" id="SUQ12541.1"/>
    </source>
</evidence>
<dbReference type="SUPFAM" id="SSF55073">
    <property type="entry name" value="Nucleotide cyclase"/>
    <property type="match status" value="1"/>
</dbReference>
<evidence type="ECO:0000259" key="2">
    <source>
        <dbReference type="PROSITE" id="PS50113"/>
    </source>
</evidence>
<dbReference type="PANTHER" id="PTHR43155:SF2">
    <property type="entry name" value="CYCLIC DI-GMP PHOSPHODIESTERASE PA4108"/>
    <property type="match status" value="1"/>
</dbReference>
<accession>A0A316A427</accession>
<dbReference type="Gene3D" id="3.30.70.270">
    <property type="match status" value="1"/>
</dbReference>
<feature type="domain" description="HD-GYP" evidence="4">
    <location>
        <begin position="661"/>
        <end position="849"/>
    </location>
</feature>
<dbReference type="InterPro" id="IPR029787">
    <property type="entry name" value="Nucleotide_cyclase"/>
</dbReference>
<dbReference type="PROSITE" id="PS50887">
    <property type="entry name" value="GGDEF"/>
    <property type="match status" value="1"/>
</dbReference>